<dbReference type="GO" id="GO:0051539">
    <property type="term" value="F:4 iron, 4 sulfur cluster binding"/>
    <property type="evidence" value="ECO:0007669"/>
    <property type="project" value="UniProtKB-KW"/>
</dbReference>
<evidence type="ECO:0000256" key="4">
    <source>
        <dbReference type="ARBA" id="ARBA00023014"/>
    </source>
</evidence>
<dbReference type="PROSITE" id="PS51379">
    <property type="entry name" value="4FE4S_FER_2"/>
    <property type="match status" value="3"/>
</dbReference>
<accession>A0A831W7Y0</accession>
<proteinExistence type="predicted"/>
<dbReference type="InterPro" id="IPR017900">
    <property type="entry name" value="4Fe4S_Fe_S_CS"/>
</dbReference>
<evidence type="ECO:0000259" key="5">
    <source>
        <dbReference type="PROSITE" id="PS51379"/>
    </source>
</evidence>
<dbReference type="PROSITE" id="PS00198">
    <property type="entry name" value="4FE4S_FER_1"/>
    <property type="match status" value="3"/>
</dbReference>
<dbReference type="PANTHER" id="PTHR24960:SF85">
    <property type="entry name" value="POLYFERREDOXIN PROTEIN VHUB"/>
    <property type="match status" value="1"/>
</dbReference>
<organism evidence="6">
    <name type="scientific">Sedimenticola thiotaurini</name>
    <dbReference type="NCBI Taxonomy" id="1543721"/>
    <lineage>
        <taxon>Bacteria</taxon>
        <taxon>Pseudomonadati</taxon>
        <taxon>Pseudomonadota</taxon>
        <taxon>Gammaproteobacteria</taxon>
        <taxon>Chromatiales</taxon>
        <taxon>Sedimenticolaceae</taxon>
        <taxon>Sedimenticola</taxon>
    </lineage>
</organism>
<dbReference type="Gene3D" id="3.30.70.20">
    <property type="match status" value="2"/>
</dbReference>
<evidence type="ECO:0000313" key="6">
    <source>
        <dbReference type="EMBL" id="HEB95030.1"/>
    </source>
</evidence>
<keyword evidence="1" id="KW-0004">4Fe-4S</keyword>
<dbReference type="InterPro" id="IPR050157">
    <property type="entry name" value="PSI_iron-sulfur_center"/>
</dbReference>
<feature type="domain" description="4Fe-4S ferredoxin-type" evidence="5">
    <location>
        <begin position="94"/>
        <end position="123"/>
    </location>
</feature>
<evidence type="ECO:0000256" key="3">
    <source>
        <dbReference type="ARBA" id="ARBA00023004"/>
    </source>
</evidence>
<evidence type="ECO:0000256" key="2">
    <source>
        <dbReference type="ARBA" id="ARBA00022723"/>
    </source>
</evidence>
<protein>
    <recommendedName>
        <fullName evidence="5">4Fe-4S ferredoxin-type domain-containing protein</fullName>
    </recommendedName>
</protein>
<keyword evidence="2" id="KW-0479">Metal-binding</keyword>
<name>A0A831W7Y0_9GAMM</name>
<feature type="domain" description="4Fe-4S ferredoxin-type" evidence="5">
    <location>
        <begin position="307"/>
        <end position="336"/>
    </location>
</feature>
<dbReference type="EMBL" id="DRKP01000013">
    <property type="protein sequence ID" value="HEB95030.1"/>
    <property type="molecule type" value="Genomic_DNA"/>
</dbReference>
<sequence length="425" mass="45944">MRSQQRAHGHQHGRCRGAAALDGAQTGRAAAAGRLRRLQGGVVSGAEAVTSRPLLQRSELILDEELCLNLRGRLVVCQACSDQCHRDALQLSADAVDLDTELCTGCGGCIPACPAGVMRMTGFSPVRFLQTARDNRRLHLHCGASRDQGGGVVIPCFKLLDGRLVGALAGAGVEEILLHGLDQCDGCDMGDARPAVEAVQATLDQWFGDRGPVLERATAESEQDPGERLREDQPHMDRRSFLRLLGAKATSGAVTWFCPASDRAEEEAALQPFFQAEGQPQRPVVYQQLLADAAPSLPWLESGPLPWRGRTITEACSACLVCGERCPTGALQAVAGDGGRQISFQPALCTDCSLCERLCPERSIAVADLRLVADLQRPRGVLMHRRTRACSGCGQPFIPERDEELCPVCSNERDLDEEWLDMLEC</sequence>
<keyword evidence="3" id="KW-0408">Iron</keyword>
<dbReference type="InterPro" id="IPR017896">
    <property type="entry name" value="4Fe4S_Fe-S-bd"/>
</dbReference>
<dbReference type="Proteomes" id="UP000886251">
    <property type="component" value="Unassembled WGS sequence"/>
</dbReference>
<dbReference type="PANTHER" id="PTHR24960">
    <property type="entry name" value="PHOTOSYSTEM I IRON-SULFUR CENTER-RELATED"/>
    <property type="match status" value="1"/>
</dbReference>
<dbReference type="GO" id="GO:0046872">
    <property type="term" value="F:metal ion binding"/>
    <property type="evidence" value="ECO:0007669"/>
    <property type="project" value="UniProtKB-KW"/>
</dbReference>
<dbReference type="SUPFAM" id="SSF54862">
    <property type="entry name" value="4Fe-4S ferredoxins"/>
    <property type="match status" value="1"/>
</dbReference>
<evidence type="ECO:0000256" key="1">
    <source>
        <dbReference type="ARBA" id="ARBA00022485"/>
    </source>
</evidence>
<comment type="caution">
    <text evidence="6">The sequence shown here is derived from an EMBL/GenBank/DDBJ whole genome shotgun (WGS) entry which is preliminary data.</text>
</comment>
<dbReference type="AlphaFoldDB" id="A0A831W7Y0"/>
<feature type="domain" description="4Fe-4S ferredoxin-type" evidence="5">
    <location>
        <begin position="340"/>
        <end position="369"/>
    </location>
</feature>
<gene>
    <name evidence="6" type="ORF">ENI96_01205</name>
</gene>
<dbReference type="Pfam" id="PF00037">
    <property type="entry name" value="Fer4"/>
    <property type="match status" value="1"/>
</dbReference>
<keyword evidence="4" id="KW-0411">Iron-sulfur</keyword>
<reference evidence="6" key="1">
    <citation type="journal article" date="2020" name="mSystems">
        <title>Genome- and Community-Level Interaction Insights into Carbon Utilization and Element Cycling Functions of Hydrothermarchaeota in Hydrothermal Sediment.</title>
        <authorList>
            <person name="Zhou Z."/>
            <person name="Liu Y."/>
            <person name="Xu W."/>
            <person name="Pan J."/>
            <person name="Luo Z.H."/>
            <person name="Li M."/>
        </authorList>
    </citation>
    <scope>NUCLEOTIDE SEQUENCE [LARGE SCALE GENOMIC DNA]</scope>
    <source>
        <strain evidence="6">HyVt-443</strain>
    </source>
</reference>